<evidence type="ECO:0000256" key="1">
    <source>
        <dbReference type="SAM" id="MobiDB-lite"/>
    </source>
</evidence>
<evidence type="ECO:0000313" key="3">
    <source>
        <dbReference type="EMBL" id="KAJ5308187.1"/>
    </source>
</evidence>
<evidence type="ECO:0000256" key="2">
    <source>
        <dbReference type="SAM" id="Phobius"/>
    </source>
</evidence>
<dbReference type="Proteomes" id="UP001147746">
    <property type="component" value="Unassembled WGS sequence"/>
</dbReference>
<reference evidence="3" key="1">
    <citation type="submission" date="2022-12" db="EMBL/GenBank/DDBJ databases">
        <authorList>
            <person name="Petersen C."/>
        </authorList>
    </citation>
    <scope>NUCLEOTIDE SEQUENCE</scope>
    <source>
        <strain evidence="3">IBT 21472</strain>
    </source>
</reference>
<gene>
    <name evidence="3" type="ORF">N7476_008843</name>
</gene>
<dbReference type="EMBL" id="JAPZBO010000008">
    <property type="protein sequence ID" value="KAJ5308187.1"/>
    <property type="molecule type" value="Genomic_DNA"/>
</dbReference>
<sequence length="90" mass="10184">MAPISEEYEFDVRKSMGPEITFTGIALFLVVVAHICIFYFMIWWLETNSVAEEGSDPQQREDNLESQYIKLEPTMPTSPGFGVSSTGMQI</sequence>
<evidence type="ECO:0000313" key="4">
    <source>
        <dbReference type="Proteomes" id="UP001147746"/>
    </source>
</evidence>
<keyword evidence="4" id="KW-1185">Reference proteome</keyword>
<dbReference type="OrthoDB" id="10358695at2759"/>
<keyword evidence="2" id="KW-1133">Transmembrane helix</keyword>
<name>A0A9W9GZ10_9EURO</name>
<feature type="region of interest" description="Disordered" evidence="1">
    <location>
        <begin position="53"/>
        <end position="90"/>
    </location>
</feature>
<keyword evidence="2" id="KW-0812">Transmembrane</keyword>
<protein>
    <submittedName>
        <fullName evidence="3">Uncharacterized protein</fullName>
    </submittedName>
</protein>
<feature type="transmembrane region" description="Helical" evidence="2">
    <location>
        <begin position="20"/>
        <end position="45"/>
    </location>
</feature>
<organism evidence="3 4">
    <name type="scientific">Penicillium atrosanguineum</name>
    <dbReference type="NCBI Taxonomy" id="1132637"/>
    <lineage>
        <taxon>Eukaryota</taxon>
        <taxon>Fungi</taxon>
        <taxon>Dikarya</taxon>
        <taxon>Ascomycota</taxon>
        <taxon>Pezizomycotina</taxon>
        <taxon>Eurotiomycetes</taxon>
        <taxon>Eurotiomycetidae</taxon>
        <taxon>Eurotiales</taxon>
        <taxon>Aspergillaceae</taxon>
        <taxon>Penicillium</taxon>
    </lineage>
</organism>
<keyword evidence="2" id="KW-0472">Membrane</keyword>
<dbReference type="AlphaFoldDB" id="A0A9W9GZ10"/>
<reference evidence="3" key="2">
    <citation type="journal article" date="2023" name="IMA Fungus">
        <title>Comparative genomic study of the Penicillium genus elucidates a diverse pangenome and 15 lateral gene transfer events.</title>
        <authorList>
            <person name="Petersen C."/>
            <person name="Sorensen T."/>
            <person name="Nielsen M.R."/>
            <person name="Sondergaard T.E."/>
            <person name="Sorensen J.L."/>
            <person name="Fitzpatrick D.A."/>
            <person name="Frisvad J.C."/>
            <person name="Nielsen K.L."/>
        </authorList>
    </citation>
    <scope>NUCLEOTIDE SEQUENCE</scope>
    <source>
        <strain evidence="3">IBT 21472</strain>
    </source>
</reference>
<accession>A0A9W9GZ10</accession>
<comment type="caution">
    <text evidence="3">The sequence shown here is derived from an EMBL/GenBank/DDBJ whole genome shotgun (WGS) entry which is preliminary data.</text>
</comment>
<proteinExistence type="predicted"/>